<dbReference type="EMBL" id="RDQJ01000001">
    <property type="protein sequence ID" value="RMX18905.1"/>
    <property type="molecule type" value="Genomic_DNA"/>
</dbReference>
<dbReference type="Proteomes" id="UP000275180">
    <property type="component" value="Unassembled WGS sequence"/>
</dbReference>
<name>A0A3M6RVM7_9BURK</name>
<dbReference type="NCBIfam" id="NF000584">
    <property type="entry name" value="PRK00009.1"/>
    <property type="match status" value="1"/>
</dbReference>
<evidence type="ECO:0000256" key="11">
    <source>
        <dbReference type="PROSITE-ProRule" id="PRU10111"/>
    </source>
</evidence>
<accession>A0A3M6RVM7</accession>
<gene>
    <name evidence="10" type="primary">ppc</name>
    <name evidence="14" type="ORF">EBQ34_00645</name>
</gene>
<evidence type="ECO:0000313" key="14">
    <source>
        <dbReference type="EMBL" id="RMX18905.1"/>
    </source>
</evidence>
<evidence type="ECO:0000256" key="7">
    <source>
        <dbReference type="ARBA" id="ARBA00023239"/>
    </source>
</evidence>
<sequence>MHTAEPTDAAPPPDHAQDHARNQAPDLAPDQASDHAQDKEQPLREDIRLLGRLLGEVIREQDGDAAFEMIERIRQLAVADRRAGQAAPGQAGSALRPLLQGLSNDETVTVARAFTYFSHLANLAEDQHFLRRREVHERRGERPRGSLADALARLRAAGVDAPQVLATLAQAYVSPVLTAHPTEVQRKSILDTEKRIAQLLAERGRLQQQAQRDAALGQPDARLPARLAANEAALRARITQLWQTRLNRYSRLTVHDEIDNALSYYEATFLEEIPQLYAQLQALLLPGQPAPPRLTLPSFFRMGQWIGGDRDGNPNVTAHTLRYALARQSGVALRHYLAQVHALGAELSMSERRVPVSAALQALAGASGDDSPHRADEPYRRALSGIYARLAATLAQLGDAGPGSAPLPAPRPMQMPRPAYAHAGELLADLQVIADSLHAHHGQALLPERLLPLMRKVDVFGFCLSTLDLRQSSDQHEAVLTELLRVARLAPDYGALDEAQRQALLLQLLDEPRSLRVPEHDYSPLARSELEIFDTAREMLQAYGPQAIGHCIISHTESVSDLLEALLLLKEAGLVQGRLSEDARASLIVVPLFETIADLRQAPAIMQGYYDCPCIAPMMLRSGGEQDIMLGYSDSNKDGGIFTSHWELYVAGAALVQCFADIGERHGGQIRLRMFHGRGGAVGRGGGPSYDAILAQPPGTVRGQIRLTEQGEVIASKYANAEIGRRNLQTLVAATLEATLLPQRQPVPAHYLAVAQALSEASMRAYRALVFETPDFARYFFNATPVREIAELHIGSRPASRKPGQRLQDLRAIPWSFGWGQSRLTLPGWYGFGSAVQAFVEGQAQPATPPGGQPLPPLATPAQRQALLQEMASQWPFLQTLLSNMDMVLAKSDLVLAERYSRLVPDAALAQAVFAQISAEWQRTVAALELLTGQRQRLAGNPGLARSIRHRFPYIDPLHHIQVELLERWRAGGADERVQTAIHISINGIAAALRNTG</sequence>
<evidence type="ECO:0000256" key="9">
    <source>
        <dbReference type="ARBA" id="ARBA00048995"/>
    </source>
</evidence>
<dbReference type="PANTHER" id="PTHR30523">
    <property type="entry name" value="PHOSPHOENOLPYRUVATE CARBOXYLASE"/>
    <property type="match status" value="1"/>
</dbReference>
<dbReference type="EC" id="4.1.1.31" evidence="4 10"/>
<protein>
    <recommendedName>
        <fullName evidence="5 10">Phosphoenolpyruvate carboxylase</fullName>
        <shortName evidence="10">PEPC</shortName>
        <shortName evidence="10">PEPCase</shortName>
        <ecNumber evidence="4 10">4.1.1.31</ecNumber>
    </recommendedName>
</protein>
<dbReference type="GO" id="GO:0000287">
    <property type="term" value="F:magnesium ion binding"/>
    <property type="evidence" value="ECO:0007669"/>
    <property type="project" value="UniProtKB-UniRule"/>
</dbReference>
<dbReference type="Gene3D" id="1.20.1440.90">
    <property type="entry name" value="Phosphoenolpyruvate/pyruvate domain"/>
    <property type="match status" value="1"/>
</dbReference>
<dbReference type="GO" id="GO:0006099">
    <property type="term" value="P:tricarboxylic acid cycle"/>
    <property type="evidence" value="ECO:0007669"/>
    <property type="project" value="InterPro"/>
</dbReference>
<dbReference type="InterPro" id="IPR018129">
    <property type="entry name" value="PEP_COase_Lys_AS"/>
</dbReference>
<dbReference type="AlphaFoldDB" id="A0A3M6RVM7"/>
<comment type="function">
    <text evidence="2 10">Forms oxaloacetate, a four-carbon dicarboxylic acid source for the tricarboxylic acid cycle.</text>
</comment>
<evidence type="ECO:0000313" key="15">
    <source>
        <dbReference type="Proteomes" id="UP000275180"/>
    </source>
</evidence>
<evidence type="ECO:0000256" key="13">
    <source>
        <dbReference type="SAM" id="MobiDB-lite"/>
    </source>
</evidence>
<evidence type="ECO:0000256" key="3">
    <source>
        <dbReference type="ARBA" id="ARBA00008346"/>
    </source>
</evidence>
<dbReference type="GO" id="GO:0015977">
    <property type="term" value="P:carbon fixation"/>
    <property type="evidence" value="ECO:0007669"/>
    <property type="project" value="UniProtKB-UniRule"/>
</dbReference>
<dbReference type="InterPro" id="IPR021135">
    <property type="entry name" value="PEP_COase"/>
</dbReference>
<dbReference type="InterPro" id="IPR033129">
    <property type="entry name" value="PEPCASE_His_AS"/>
</dbReference>
<keyword evidence="14" id="KW-0670">Pyruvate</keyword>
<evidence type="ECO:0000256" key="5">
    <source>
        <dbReference type="ARBA" id="ARBA00022419"/>
    </source>
</evidence>
<dbReference type="InterPro" id="IPR015813">
    <property type="entry name" value="Pyrv/PenolPyrv_kinase-like_dom"/>
</dbReference>
<evidence type="ECO:0000256" key="12">
    <source>
        <dbReference type="PROSITE-ProRule" id="PRU10112"/>
    </source>
</evidence>
<dbReference type="PROSITE" id="PS00393">
    <property type="entry name" value="PEPCASE_2"/>
    <property type="match status" value="1"/>
</dbReference>
<dbReference type="GO" id="GO:0006107">
    <property type="term" value="P:oxaloacetate metabolic process"/>
    <property type="evidence" value="ECO:0007669"/>
    <property type="project" value="UniProtKB-UniRule"/>
</dbReference>
<dbReference type="HAMAP" id="MF_00595">
    <property type="entry name" value="PEPcase_type1"/>
    <property type="match status" value="1"/>
</dbReference>
<feature type="compositionally biased region" description="Basic and acidic residues" evidence="13">
    <location>
        <begin position="32"/>
        <end position="42"/>
    </location>
</feature>
<organism evidence="14 15">
    <name type="scientific">Vandammella animalimorsus</name>
    <dbReference type="NCBI Taxonomy" id="2029117"/>
    <lineage>
        <taxon>Bacteria</taxon>
        <taxon>Pseudomonadati</taxon>
        <taxon>Pseudomonadota</taxon>
        <taxon>Betaproteobacteria</taxon>
        <taxon>Burkholderiales</taxon>
        <taxon>Comamonadaceae</taxon>
        <taxon>Vandammella</taxon>
    </lineage>
</organism>
<dbReference type="PANTHER" id="PTHR30523:SF6">
    <property type="entry name" value="PHOSPHOENOLPYRUVATE CARBOXYLASE"/>
    <property type="match status" value="1"/>
</dbReference>
<comment type="subunit">
    <text evidence="10">Homotetramer.</text>
</comment>
<comment type="similarity">
    <text evidence="3 10">Belongs to the PEPCase type 1 family.</text>
</comment>
<dbReference type="PROSITE" id="PS00781">
    <property type="entry name" value="PEPCASE_1"/>
    <property type="match status" value="1"/>
</dbReference>
<keyword evidence="7 10" id="KW-0456">Lyase</keyword>
<dbReference type="OrthoDB" id="9768133at2"/>
<evidence type="ECO:0000256" key="1">
    <source>
        <dbReference type="ARBA" id="ARBA00001946"/>
    </source>
</evidence>
<dbReference type="Pfam" id="PF00311">
    <property type="entry name" value="PEPcase"/>
    <property type="match status" value="1"/>
</dbReference>
<comment type="catalytic activity">
    <reaction evidence="9 10">
        <text>oxaloacetate + phosphate = phosphoenolpyruvate + hydrogencarbonate</text>
        <dbReference type="Rhea" id="RHEA:28370"/>
        <dbReference type="ChEBI" id="CHEBI:16452"/>
        <dbReference type="ChEBI" id="CHEBI:17544"/>
        <dbReference type="ChEBI" id="CHEBI:43474"/>
        <dbReference type="ChEBI" id="CHEBI:58702"/>
        <dbReference type="EC" id="4.1.1.31"/>
    </reaction>
</comment>
<dbReference type="GO" id="GO:0008964">
    <property type="term" value="F:phosphoenolpyruvate carboxylase activity"/>
    <property type="evidence" value="ECO:0007669"/>
    <property type="project" value="UniProtKB-UniRule"/>
</dbReference>
<dbReference type="PRINTS" id="PR00150">
    <property type="entry name" value="PEPCARBXLASE"/>
</dbReference>
<evidence type="ECO:0000256" key="10">
    <source>
        <dbReference type="HAMAP-Rule" id="MF_00595"/>
    </source>
</evidence>
<feature type="active site" evidence="10 11">
    <location>
        <position position="180"/>
    </location>
</feature>
<reference evidence="14 15" key="1">
    <citation type="submission" date="2018-10" db="EMBL/GenBank/DDBJ databases">
        <title>Comamonadaceae CDC group NO-1 genome sequencing and assembly.</title>
        <authorList>
            <person name="Bernier A.-M."/>
            <person name="Bernard K."/>
        </authorList>
    </citation>
    <scope>NUCLEOTIDE SEQUENCE [LARGE SCALE GENOMIC DNA]</scope>
    <source>
        <strain evidence="14 15">NML180582</strain>
    </source>
</reference>
<evidence type="ECO:0000256" key="6">
    <source>
        <dbReference type="ARBA" id="ARBA00022842"/>
    </source>
</evidence>
<keyword evidence="8 10" id="KW-0120">Carbon dioxide fixation</keyword>
<dbReference type="InterPro" id="IPR022805">
    <property type="entry name" value="PEP_COase_bac/pln-type"/>
</dbReference>
<feature type="active site" evidence="10 12">
    <location>
        <position position="637"/>
    </location>
</feature>
<evidence type="ECO:0000256" key="4">
    <source>
        <dbReference type="ARBA" id="ARBA00012305"/>
    </source>
</evidence>
<evidence type="ECO:0000256" key="8">
    <source>
        <dbReference type="ARBA" id="ARBA00023300"/>
    </source>
</evidence>
<proteinExistence type="inferred from homology"/>
<feature type="region of interest" description="Disordered" evidence="13">
    <location>
        <begin position="1"/>
        <end position="42"/>
    </location>
</feature>
<dbReference type="RefSeq" id="WP_122243755.1">
    <property type="nucleotide sequence ID" value="NZ_RDQJ01000001.1"/>
</dbReference>
<keyword evidence="6 10" id="KW-0460">Magnesium</keyword>
<comment type="cofactor">
    <cofactor evidence="1 10">
        <name>Mg(2+)</name>
        <dbReference type="ChEBI" id="CHEBI:18420"/>
    </cofactor>
</comment>
<dbReference type="SUPFAM" id="SSF51621">
    <property type="entry name" value="Phosphoenolpyruvate/pyruvate domain"/>
    <property type="match status" value="1"/>
</dbReference>
<dbReference type="GO" id="GO:0005829">
    <property type="term" value="C:cytosol"/>
    <property type="evidence" value="ECO:0007669"/>
    <property type="project" value="TreeGrafter"/>
</dbReference>
<evidence type="ECO:0000256" key="2">
    <source>
        <dbReference type="ARBA" id="ARBA00003670"/>
    </source>
</evidence>
<comment type="caution">
    <text evidence="14">The sequence shown here is derived from an EMBL/GenBank/DDBJ whole genome shotgun (WGS) entry which is preliminary data.</text>
</comment>